<dbReference type="Gene3D" id="3.40.50.1000">
    <property type="entry name" value="HAD superfamily/HAD-like"/>
    <property type="match status" value="1"/>
</dbReference>
<comment type="function">
    <text evidence="2 3">Removes the phosphate from trehalose 6-phosphate to produce free trehalose.</text>
</comment>
<dbReference type="Proteomes" id="UP000033448">
    <property type="component" value="Unassembled WGS sequence"/>
</dbReference>
<dbReference type="InterPro" id="IPR036412">
    <property type="entry name" value="HAD-like_sf"/>
</dbReference>
<dbReference type="EC" id="3.1.3.12" evidence="3"/>
<comment type="pathway">
    <text evidence="3">Glycan biosynthesis; trehalose biosynthesis.</text>
</comment>
<dbReference type="NCBIfam" id="TIGR00685">
    <property type="entry name" value="T6PP"/>
    <property type="match status" value="1"/>
</dbReference>
<dbReference type="GO" id="GO:0005992">
    <property type="term" value="P:trehalose biosynthetic process"/>
    <property type="evidence" value="ECO:0007669"/>
    <property type="project" value="UniProtKB-UniPathway"/>
</dbReference>
<evidence type="ECO:0000256" key="1">
    <source>
        <dbReference type="ARBA" id="ARBA00022801"/>
    </source>
</evidence>
<dbReference type="Pfam" id="PF02358">
    <property type="entry name" value="Trehalose_PPase"/>
    <property type="match status" value="1"/>
</dbReference>
<dbReference type="InterPro" id="IPR023214">
    <property type="entry name" value="HAD_sf"/>
</dbReference>
<dbReference type="AlphaFoldDB" id="A0A0F0KJU1"/>
<dbReference type="PATRIC" id="fig|582680.7.peg.3249"/>
<dbReference type="OrthoDB" id="9816160at2"/>
<dbReference type="GO" id="GO:0046872">
    <property type="term" value="F:metal ion binding"/>
    <property type="evidence" value="ECO:0007669"/>
    <property type="project" value="UniProtKB-KW"/>
</dbReference>
<evidence type="ECO:0000256" key="2">
    <source>
        <dbReference type="ARBA" id="ARBA00024179"/>
    </source>
</evidence>
<sequence>MTRDWTPAGEPDPALAEIARTPRLLVALDFDGTVSPHVADPMAARALPAAVAAVKRLAALPETFVAYASGRSLHDLREITEHEDGSPILLAASHGAQFWFPDTGEETDLSSEPADRAEVVSELRALIADLDGVVHEPKTFGFGVHTRTAAPGQEEIAFLRVEKWAAERIPSWRRRTGHHLREFSWRDEGKDAALARLRAHVHATGVLFAGDDVTDEDGMRTLGPADLGVRIGTGETAATLRVPDPAAFAGLLHALAEARAAAQ</sequence>
<dbReference type="SUPFAM" id="SSF56784">
    <property type="entry name" value="HAD-like"/>
    <property type="match status" value="1"/>
</dbReference>
<keyword evidence="1 3" id="KW-0378">Hydrolase</keyword>
<dbReference type="PANTHER" id="PTHR43768:SF3">
    <property type="entry name" value="TREHALOSE 6-PHOSPHATE PHOSPHATASE"/>
    <property type="match status" value="1"/>
</dbReference>
<protein>
    <recommendedName>
        <fullName evidence="3">Trehalose 6-phosphate phosphatase</fullName>
        <ecNumber evidence="3">3.1.3.12</ecNumber>
    </recommendedName>
</protein>
<comment type="similarity">
    <text evidence="3">Belongs to the trehalose phosphatase family.</text>
</comment>
<reference evidence="4 5" key="1">
    <citation type="submission" date="2015-02" db="EMBL/GenBank/DDBJ databases">
        <title>Draft genome sequences of ten Microbacterium spp. with emphasis on heavy metal contaminated environments.</title>
        <authorList>
            <person name="Corretto E."/>
        </authorList>
    </citation>
    <scope>NUCLEOTIDE SEQUENCE [LARGE SCALE GENOMIC DNA]</scope>
    <source>
        <strain evidence="4 5">DSM 23848</strain>
    </source>
</reference>
<comment type="catalytic activity">
    <reaction evidence="3">
        <text>alpha,alpha-trehalose 6-phosphate + H2O = alpha,alpha-trehalose + phosphate</text>
        <dbReference type="Rhea" id="RHEA:23420"/>
        <dbReference type="ChEBI" id="CHEBI:15377"/>
        <dbReference type="ChEBI" id="CHEBI:16551"/>
        <dbReference type="ChEBI" id="CHEBI:43474"/>
        <dbReference type="ChEBI" id="CHEBI:58429"/>
        <dbReference type="EC" id="3.1.3.12"/>
    </reaction>
</comment>
<dbReference type="EMBL" id="JYIT01000084">
    <property type="protein sequence ID" value="KJL19536.1"/>
    <property type="molecule type" value="Genomic_DNA"/>
</dbReference>
<dbReference type="RefSeq" id="WP_045251837.1">
    <property type="nucleotide sequence ID" value="NZ_JYIT01000084.1"/>
</dbReference>
<dbReference type="GO" id="GO:0004805">
    <property type="term" value="F:trehalose-phosphatase activity"/>
    <property type="evidence" value="ECO:0007669"/>
    <property type="project" value="UniProtKB-EC"/>
</dbReference>
<keyword evidence="3" id="KW-0479">Metal-binding</keyword>
<organism evidence="4 5">
    <name type="scientific">Microbacterium azadirachtae</name>
    <dbReference type="NCBI Taxonomy" id="582680"/>
    <lineage>
        <taxon>Bacteria</taxon>
        <taxon>Bacillati</taxon>
        <taxon>Actinomycetota</taxon>
        <taxon>Actinomycetes</taxon>
        <taxon>Micrococcales</taxon>
        <taxon>Microbacteriaceae</taxon>
        <taxon>Microbacterium</taxon>
    </lineage>
</organism>
<keyword evidence="3" id="KW-0460">Magnesium</keyword>
<dbReference type="InterPro" id="IPR044651">
    <property type="entry name" value="OTSB-like"/>
</dbReference>
<proteinExistence type="inferred from homology"/>
<gene>
    <name evidence="4" type="primary">otsB</name>
    <name evidence="4" type="ORF">RL72_03188</name>
</gene>
<dbReference type="UniPathway" id="UPA00299"/>
<evidence type="ECO:0000313" key="4">
    <source>
        <dbReference type="EMBL" id="KJL19536.1"/>
    </source>
</evidence>
<comment type="cofactor">
    <cofactor evidence="3">
        <name>Mg(2+)</name>
        <dbReference type="ChEBI" id="CHEBI:18420"/>
    </cofactor>
</comment>
<evidence type="ECO:0000313" key="5">
    <source>
        <dbReference type="Proteomes" id="UP000033448"/>
    </source>
</evidence>
<dbReference type="InterPro" id="IPR003337">
    <property type="entry name" value="Trehalose_PPase"/>
</dbReference>
<keyword evidence="5" id="KW-1185">Reference proteome</keyword>
<evidence type="ECO:0000256" key="3">
    <source>
        <dbReference type="RuleBase" id="RU361117"/>
    </source>
</evidence>
<comment type="caution">
    <text evidence="4">The sequence shown here is derived from an EMBL/GenBank/DDBJ whole genome shotgun (WGS) entry which is preliminary data.</text>
</comment>
<name>A0A0F0KJU1_9MICO</name>
<dbReference type="Gene3D" id="3.30.70.1020">
    <property type="entry name" value="Trehalose-6-phosphate phosphatase related protein, domain 2"/>
    <property type="match status" value="1"/>
</dbReference>
<dbReference type="PANTHER" id="PTHR43768">
    <property type="entry name" value="TREHALOSE 6-PHOSPHATE PHOSPHATASE"/>
    <property type="match status" value="1"/>
</dbReference>
<accession>A0A0F0KJU1</accession>